<dbReference type="InterPro" id="IPR015421">
    <property type="entry name" value="PyrdxlP-dep_Trfase_major"/>
</dbReference>
<name>A0A0L8GGC1_OCTBM</name>
<evidence type="ECO:0000256" key="2">
    <source>
        <dbReference type="ARBA" id="ARBA00007441"/>
    </source>
</evidence>
<keyword evidence="6" id="KW-0663">Pyridoxal phosphate</keyword>
<dbReference type="GO" id="GO:0005739">
    <property type="term" value="C:mitochondrion"/>
    <property type="evidence" value="ECO:0007669"/>
    <property type="project" value="TreeGrafter"/>
</dbReference>
<evidence type="ECO:0000256" key="7">
    <source>
        <dbReference type="ARBA" id="ARBA00024016"/>
    </source>
</evidence>
<dbReference type="Gene3D" id="3.40.640.10">
    <property type="entry name" value="Type I PLP-dependent aspartate aminotransferase-like (Major domain)"/>
    <property type="match status" value="1"/>
</dbReference>
<evidence type="ECO:0000256" key="4">
    <source>
        <dbReference type="ARBA" id="ARBA00022576"/>
    </source>
</evidence>
<dbReference type="OrthoDB" id="2414662at2759"/>
<comment type="pathway">
    <text evidence="7">Amino-acid degradation; L-kynurenine degradation; kynurenate from L-kynurenine: step 1/2.</text>
</comment>
<dbReference type="InterPro" id="IPR051326">
    <property type="entry name" value="Kynurenine-oxoglutarate_AT"/>
</dbReference>
<evidence type="ECO:0000259" key="8">
    <source>
        <dbReference type="Pfam" id="PF00155"/>
    </source>
</evidence>
<proteinExistence type="inferred from homology"/>
<dbReference type="EMBL" id="KQ421893">
    <property type="protein sequence ID" value="KOF76051.1"/>
    <property type="molecule type" value="Genomic_DNA"/>
</dbReference>
<reference evidence="9" key="1">
    <citation type="submission" date="2015-07" db="EMBL/GenBank/DDBJ databases">
        <title>MeaNS - Measles Nucleotide Surveillance Program.</title>
        <authorList>
            <person name="Tran T."/>
            <person name="Druce J."/>
        </authorList>
    </citation>
    <scope>NUCLEOTIDE SEQUENCE</scope>
    <source>
        <strain evidence="9">UCB-OBI-ISO-001</strain>
        <tissue evidence="9">Gonad</tissue>
    </source>
</reference>
<comment type="similarity">
    <text evidence="2">Belongs to the class-I pyridoxal-phosphate-dependent aminotransferase family.</text>
</comment>
<evidence type="ECO:0000256" key="5">
    <source>
        <dbReference type="ARBA" id="ARBA00022679"/>
    </source>
</evidence>
<dbReference type="PANTHER" id="PTHR43807:SF20">
    <property type="entry name" value="FI04487P"/>
    <property type="match status" value="1"/>
</dbReference>
<gene>
    <name evidence="9" type="ORF">OCBIM_22033832mg</name>
</gene>
<dbReference type="SUPFAM" id="SSF53383">
    <property type="entry name" value="PLP-dependent transferases"/>
    <property type="match status" value="1"/>
</dbReference>
<dbReference type="GO" id="GO:0030170">
    <property type="term" value="F:pyridoxal phosphate binding"/>
    <property type="evidence" value="ECO:0007669"/>
    <property type="project" value="InterPro"/>
</dbReference>
<sequence length="397" mass="44552">MFHEQFSLQGFPDFKPPASATDALIEAASNKNHLLHQYTRGFGQSRLVDVLSKVYSPIMGRTIDPFKEILISVGGYGALYSCINGFLNPGDEVIIIEPFFDCYEPMVRTAGGIPVFVPLRIKDSASDGKMSSAQWKLDEKEFASKFTENTKLLILNTPSNPVGKVFSRSELEMIAALCIKHDVLCISDEVYEWLTYDGNKHLKIATIPGMWERTLTVGSAGKTFCATGWKTGWTIGPAELITSAMVVHQNSVYHVPTITQEAVAIAFEKELQHLNTPKSYFQSLPLEITRKRDALADVLLDLGMQPTIPEGGFFMLADISSLGITIPEDGTDDPKDFKFVRWLIKEKRFAAIPPSAFYSFDHKHLGEKYIRLCFMKEDETLEAAIKILKEWKQTLKH</sequence>
<dbReference type="InterPro" id="IPR004839">
    <property type="entry name" value="Aminotransferase_I/II_large"/>
</dbReference>
<dbReference type="GO" id="GO:0016212">
    <property type="term" value="F:kynurenine-oxoglutarate transaminase activity"/>
    <property type="evidence" value="ECO:0007669"/>
    <property type="project" value="UniProtKB-ARBA"/>
</dbReference>
<dbReference type="InterPro" id="IPR015422">
    <property type="entry name" value="PyrdxlP-dep_Trfase_small"/>
</dbReference>
<dbReference type="FunFam" id="3.40.640.10:FF:000024">
    <property type="entry name" value="Kynurenine--oxoglutarate transaminase 3"/>
    <property type="match status" value="1"/>
</dbReference>
<dbReference type="CDD" id="cd00609">
    <property type="entry name" value="AAT_like"/>
    <property type="match status" value="1"/>
</dbReference>
<dbReference type="Gene3D" id="3.90.1150.10">
    <property type="entry name" value="Aspartate Aminotransferase, domain 1"/>
    <property type="match status" value="1"/>
</dbReference>
<feature type="domain" description="Aminotransferase class I/classII large" evidence="8">
    <location>
        <begin position="10"/>
        <end position="386"/>
    </location>
</feature>
<dbReference type="InterPro" id="IPR015424">
    <property type="entry name" value="PyrdxlP-dep_Trfase"/>
</dbReference>
<evidence type="ECO:0000256" key="1">
    <source>
        <dbReference type="ARBA" id="ARBA00001933"/>
    </source>
</evidence>
<dbReference type="PANTHER" id="PTHR43807">
    <property type="entry name" value="FI04487P"/>
    <property type="match status" value="1"/>
</dbReference>
<comment type="cofactor">
    <cofactor evidence="1">
        <name>pyridoxal 5'-phosphate</name>
        <dbReference type="ChEBI" id="CHEBI:597326"/>
    </cofactor>
</comment>
<dbReference type="FunFam" id="3.90.1150.10:FF:000021">
    <property type="entry name" value="Kynurenine--oxoglutarate transaminase 3"/>
    <property type="match status" value="1"/>
</dbReference>
<dbReference type="Pfam" id="PF00155">
    <property type="entry name" value="Aminotran_1_2"/>
    <property type="match status" value="1"/>
</dbReference>
<dbReference type="GO" id="GO:0070189">
    <property type="term" value="P:kynurenine metabolic process"/>
    <property type="evidence" value="ECO:0007669"/>
    <property type="project" value="UniProtKB-ARBA"/>
</dbReference>
<keyword evidence="4" id="KW-0032">Aminotransferase</keyword>
<organism evidence="9">
    <name type="scientific">Octopus bimaculoides</name>
    <name type="common">California two-spotted octopus</name>
    <dbReference type="NCBI Taxonomy" id="37653"/>
    <lineage>
        <taxon>Eukaryota</taxon>
        <taxon>Metazoa</taxon>
        <taxon>Spiralia</taxon>
        <taxon>Lophotrochozoa</taxon>
        <taxon>Mollusca</taxon>
        <taxon>Cephalopoda</taxon>
        <taxon>Coleoidea</taxon>
        <taxon>Octopodiformes</taxon>
        <taxon>Octopoda</taxon>
        <taxon>Incirrata</taxon>
        <taxon>Octopodidae</taxon>
        <taxon>Octopus</taxon>
    </lineage>
</organism>
<keyword evidence="5" id="KW-0808">Transferase</keyword>
<evidence type="ECO:0000256" key="3">
    <source>
        <dbReference type="ARBA" id="ARBA00011738"/>
    </source>
</evidence>
<evidence type="ECO:0000313" key="9">
    <source>
        <dbReference type="EMBL" id="KOF76051.1"/>
    </source>
</evidence>
<evidence type="ECO:0000256" key="6">
    <source>
        <dbReference type="ARBA" id="ARBA00022898"/>
    </source>
</evidence>
<accession>A0A0L8GGC1</accession>
<protein>
    <recommendedName>
        <fullName evidence="8">Aminotransferase class I/classII large domain-containing protein</fullName>
    </recommendedName>
</protein>
<dbReference type="KEGG" id="obi:106876997"/>
<dbReference type="AlphaFoldDB" id="A0A0L8GGC1"/>
<comment type="subunit">
    <text evidence="3">Homodimer.</text>
</comment>